<organism evidence="2 3">
    <name type="scientific">Pseudomonas extremaustralis</name>
    <dbReference type="NCBI Taxonomy" id="359110"/>
    <lineage>
        <taxon>Bacteria</taxon>
        <taxon>Pseudomonadati</taxon>
        <taxon>Pseudomonadota</taxon>
        <taxon>Gammaproteobacteria</taxon>
        <taxon>Pseudomonadales</taxon>
        <taxon>Pseudomonadaceae</taxon>
        <taxon>Pseudomonas</taxon>
    </lineage>
</organism>
<gene>
    <name evidence="2" type="ORF">FX985_03324</name>
</gene>
<accession>A0A5M9J5Z9</accession>
<sequence>MRRHLKTSAPYARPSRSRRMSVKAGSNSLLKIPAYATLGSCGARWPRPYTTQATEKRWRHDHAPNPRQHRPLAPCQQVDINPRELRQLLPWRAKQALAAGAIQGCGGGMNNIPKGFKLVPVEPTAEMIEALAAKIYPDDNQAGKRLQRLRGTGVVFPKYEIESAVGKYERMLAAAPTPPQPIYDEAKERGLFEVFASTNYVVPPGVGHLFVRCEVGEGYRLSNINHAWHGWLACAQSRAKAGEDE</sequence>
<proteinExistence type="predicted"/>
<feature type="region of interest" description="Disordered" evidence="1">
    <location>
        <begin position="1"/>
        <end position="24"/>
    </location>
</feature>
<feature type="compositionally biased region" description="Basic and acidic residues" evidence="1">
    <location>
        <begin position="54"/>
        <end position="64"/>
    </location>
</feature>
<name>A0A5M9J5Z9_9PSED</name>
<dbReference type="AlphaFoldDB" id="A0A5M9J5Z9"/>
<reference evidence="2 3" key="1">
    <citation type="journal article" date="2018" name="Plant Biotechnol. Rep.">
        <title>Diversity and antifungal activity of endophytic bacteria associated with Panax ginseng seedlings.</title>
        <authorList>
            <person name="Park J.M."/>
            <person name="Hong C.E."/>
            <person name="Jo S.H."/>
        </authorList>
    </citation>
    <scope>NUCLEOTIDE SEQUENCE [LARGE SCALE GENOMIC DNA]</scope>
    <source>
        <strain evidence="2 3">PgKB38</strain>
    </source>
</reference>
<dbReference type="EMBL" id="VTFH01000001">
    <property type="protein sequence ID" value="KAA8563256.1"/>
    <property type="molecule type" value="Genomic_DNA"/>
</dbReference>
<evidence type="ECO:0000313" key="3">
    <source>
        <dbReference type="Proteomes" id="UP000323425"/>
    </source>
</evidence>
<protein>
    <submittedName>
        <fullName evidence="2">Uncharacterized protein</fullName>
    </submittedName>
</protein>
<dbReference type="Proteomes" id="UP000323425">
    <property type="component" value="Unassembled WGS sequence"/>
</dbReference>
<feature type="region of interest" description="Disordered" evidence="1">
    <location>
        <begin position="53"/>
        <end position="73"/>
    </location>
</feature>
<evidence type="ECO:0000256" key="1">
    <source>
        <dbReference type="SAM" id="MobiDB-lite"/>
    </source>
</evidence>
<evidence type="ECO:0000313" key="2">
    <source>
        <dbReference type="EMBL" id="KAA8563256.1"/>
    </source>
</evidence>
<comment type="caution">
    <text evidence="2">The sequence shown here is derived from an EMBL/GenBank/DDBJ whole genome shotgun (WGS) entry which is preliminary data.</text>
</comment>